<feature type="compositionally biased region" description="Acidic residues" evidence="7">
    <location>
        <begin position="291"/>
        <end position="303"/>
    </location>
</feature>
<dbReference type="InParanoid" id="A0A1Z5KRC5"/>
<dbReference type="InterPro" id="IPR029787">
    <property type="entry name" value="Nucleotide_cyclase"/>
</dbReference>
<name>A0A1Z5KRC5_FISSO</name>
<feature type="domain" description="PDEase" evidence="10">
    <location>
        <begin position="789"/>
        <end position="1012"/>
    </location>
</feature>
<dbReference type="GO" id="GO:0000166">
    <property type="term" value="F:nucleotide binding"/>
    <property type="evidence" value="ECO:0007669"/>
    <property type="project" value="UniProtKB-KW"/>
</dbReference>
<keyword evidence="12" id="KW-1185">Reference proteome</keyword>
<dbReference type="GO" id="GO:0004383">
    <property type="term" value="F:guanylate cyclase activity"/>
    <property type="evidence" value="ECO:0007669"/>
    <property type="project" value="TreeGrafter"/>
</dbReference>
<dbReference type="Gene3D" id="1.10.1300.10">
    <property type="entry name" value="3'5'-cyclic nucleotide phosphodiesterase, catalytic domain"/>
    <property type="match status" value="1"/>
</dbReference>
<gene>
    <name evidence="11" type="ORF">FisN_20Lh177</name>
</gene>
<dbReference type="GO" id="GO:0004114">
    <property type="term" value="F:3',5'-cyclic-nucleotide phosphodiesterase activity"/>
    <property type="evidence" value="ECO:0007669"/>
    <property type="project" value="InterPro"/>
</dbReference>
<dbReference type="Pfam" id="PF00233">
    <property type="entry name" value="PDEase_I"/>
    <property type="match status" value="1"/>
</dbReference>
<feature type="region of interest" description="Disordered" evidence="7">
    <location>
        <begin position="278"/>
        <end position="316"/>
    </location>
</feature>
<dbReference type="InterPro" id="IPR003607">
    <property type="entry name" value="HD/PDEase_dom"/>
</dbReference>
<evidence type="ECO:0000256" key="1">
    <source>
        <dbReference type="ARBA" id="ARBA00004370"/>
    </source>
</evidence>
<keyword evidence="4 8" id="KW-1133">Transmembrane helix</keyword>
<feature type="transmembrane region" description="Helical" evidence="8">
    <location>
        <begin position="56"/>
        <end position="77"/>
    </location>
</feature>
<dbReference type="SMART" id="SM00471">
    <property type="entry name" value="HDc"/>
    <property type="match status" value="1"/>
</dbReference>
<evidence type="ECO:0000256" key="6">
    <source>
        <dbReference type="ARBA" id="ARBA00023239"/>
    </source>
</evidence>
<feature type="compositionally biased region" description="Basic and acidic residues" evidence="7">
    <location>
        <begin position="1"/>
        <end position="10"/>
    </location>
</feature>
<dbReference type="AlphaFoldDB" id="A0A1Z5KRC5"/>
<sequence>MSKEDDEHSWSVDGGDSSEGDDRPYGMDSIEQEKAEEAAVADLTRRETRGVQMWRIFTLLSLIAVSVAVSTITFRLLHDQEKDEFEDSYKFFTAAIQNAANVHVRNVFGTSKMTAGQITKAAVETGQTFPFVTVDHFEILGRQFIQTLQVEQITWSPLINVEEYVAWTNYSSGKIGWLNQSVELYLAGSGSDHTVEDYNFSDTNYEITAAGGDLSSGPWSPIWQTSPPPFNSELINVDMYSLPVAFVEQSAMNTLRRGVMSETGNLEQAAVEVTLKSAKDLPTEHDVDEHAAEEEEHPDEDLDGHDHGDSHGHQIAHPHSLISEPVFASLFVENTTEIVGYVYTYFTWDHYMMNLLPESVSGITVVLKNSCGQSFSYALDGQSATYLGVGDMHDTNYDHMETIIPFFSVKDTSEEEALKKTPGHCLYYLHIYPTREYENRYDTTNPVKATTVLVFAFAFMISAFLMYDCFVVRRNRKLLNAMTRTNAIVSSLFPSNVRDRIFADAKEDRDEKKALNGKSRLKTFLSGNDDDGLDDDLDEDDKYMYKTKPIADLFPETTVLFADLAGFTAWSSMREPTQVFILLETIYKAMDDIAKARRVFKVETVGDCYVAVTGLPDPRKDHAVAMCRFALDCVQKMNVLTKKLEVILGPDTTDLQMRVGLHSGPVTAGVLRGERSRFQLFGDTMNTASRMESNGLPGKIHMSQETAELLVAAGKEHWVIPREEKVVAKGKGELQTFWLVTTKASNNTRSETASSETSGEHSEGLVPEAVFDTAAPVMDEKTDRLVQWNVEVLATLLKKVVARREDMIRTQESARDVTFSKTTTTPLDEVQEIIRLPVFKRGTGADIKDVELGDAVLEQLREYVSAVASMYRNNPFHNFEHASHVTMSVVKLLSRIVAPDVDAVNSDLESTLHDYTYGITSDPLTQFACVLSALIHDVDHPGVPNTQLVIENPQLAKFYKDKSVAEQNSVDLSWDLLQDSTFDDLRLAICPTEHDRIRFRQLVVNSVMATDIMDKDLKALRNKRWEKAFAGDNAEESAKDAVDRKATIVIEHLIQASDVAHTMQHWHIYRKWNQRLFEELYSAYIQGRSASDPSENWYKGEIGFFDFYIIPLAKKLRECGVFGVSSDEYLNYAEKNRQEWEARGMEVVAGMVEAAHKKYGSKPM</sequence>
<dbReference type="InterPro" id="IPR036971">
    <property type="entry name" value="PDEase_catalytic_dom_sf"/>
</dbReference>
<dbReference type="PROSITE" id="PS50125">
    <property type="entry name" value="GUANYLATE_CYCLASE_2"/>
    <property type="match status" value="1"/>
</dbReference>
<dbReference type="GO" id="GO:0007168">
    <property type="term" value="P:receptor guanylyl cyclase signaling pathway"/>
    <property type="evidence" value="ECO:0007669"/>
    <property type="project" value="TreeGrafter"/>
</dbReference>
<evidence type="ECO:0000256" key="5">
    <source>
        <dbReference type="ARBA" id="ARBA00023136"/>
    </source>
</evidence>
<evidence type="ECO:0000313" key="11">
    <source>
        <dbReference type="EMBL" id="GAX28873.1"/>
    </source>
</evidence>
<reference evidence="11 12" key="1">
    <citation type="journal article" date="2015" name="Plant Cell">
        <title>Oil accumulation by the oleaginous diatom Fistulifera solaris as revealed by the genome and transcriptome.</title>
        <authorList>
            <person name="Tanaka T."/>
            <person name="Maeda Y."/>
            <person name="Veluchamy A."/>
            <person name="Tanaka M."/>
            <person name="Abida H."/>
            <person name="Marechal E."/>
            <person name="Bowler C."/>
            <person name="Muto M."/>
            <person name="Sunaga Y."/>
            <person name="Tanaka M."/>
            <person name="Yoshino T."/>
            <person name="Taniguchi T."/>
            <person name="Fukuda Y."/>
            <person name="Nemoto M."/>
            <person name="Matsumoto M."/>
            <person name="Wong P.S."/>
            <person name="Aburatani S."/>
            <person name="Fujibuchi W."/>
        </authorList>
    </citation>
    <scope>NUCLEOTIDE SEQUENCE [LARGE SCALE GENOMIC DNA]</scope>
    <source>
        <strain evidence="11 12">JPCC DA0580</strain>
    </source>
</reference>
<keyword evidence="2 8" id="KW-0812">Transmembrane</keyword>
<keyword evidence="3" id="KW-0547">Nucleotide-binding</keyword>
<dbReference type="GO" id="GO:0001653">
    <property type="term" value="F:peptide receptor activity"/>
    <property type="evidence" value="ECO:0007669"/>
    <property type="project" value="TreeGrafter"/>
</dbReference>
<evidence type="ECO:0000259" key="10">
    <source>
        <dbReference type="PROSITE" id="PS51845"/>
    </source>
</evidence>
<evidence type="ECO:0008006" key="13">
    <source>
        <dbReference type="Google" id="ProtNLM"/>
    </source>
</evidence>
<dbReference type="GO" id="GO:0004016">
    <property type="term" value="F:adenylate cyclase activity"/>
    <property type="evidence" value="ECO:0007669"/>
    <property type="project" value="TreeGrafter"/>
</dbReference>
<dbReference type="InterPro" id="IPR050401">
    <property type="entry name" value="Cyclic_nucleotide_synthase"/>
</dbReference>
<feature type="region of interest" description="Disordered" evidence="7">
    <location>
        <begin position="1"/>
        <end position="28"/>
    </location>
</feature>
<dbReference type="InterPro" id="IPR001054">
    <property type="entry name" value="A/G_cyclase"/>
</dbReference>
<proteinExistence type="predicted"/>
<dbReference type="PANTHER" id="PTHR11920">
    <property type="entry name" value="GUANYLYL CYCLASE"/>
    <property type="match status" value="1"/>
</dbReference>
<protein>
    <recommendedName>
        <fullName evidence="13">Phosphodiesterase</fullName>
    </recommendedName>
</protein>
<dbReference type="OrthoDB" id="432756at2759"/>
<dbReference type="CDD" id="cd07302">
    <property type="entry name" value="CHD"/>
    <property type="match status" value="1"/>
</dbReference>
<feature type="compositionally biased region" description="Basic and acidic residues" evidence="7">
    <location>
        <begin position="278"/>
        <end position="290"/>
    </location>
</feature>
<evidence type="ECO:0000313" key="12">
    <source>
        <dbReference type="Proteomes" id="UP000198406"/>
    </source>
</evidence>
<dbReference type="PROSITE" id="PS51845">
    <property type="entry name" value="PDEASE_I_2"/>
    <property type="match status" value="1"/>
</dbReference>
<dbReference type="Proteomes" id="UP000198406">
    <property type="component" value="Unassembled WGS sequence"/>
</dbReference>
<feature type="domain" description="Guanylate cyclase" evidence="9">
    <location>
        <begin position="558"/>
        <end position="692"/>
    </location>
</feature>
<dbReference type="SUPFAM" id="SSF109604">
    <property type="entry name" value="HD-domain/PDEase-like"/>
    <property type="match status" value="1"/>
</dbReference>
<dbReference type="CDD" id="cd00077">
    <property type="entry name" value="HDc"/>
    <property type="match status" value="1"/>
</dbReference>
<dbReference type="SMART" id="SM00044">
    <property type="entry name" value="CYCc"/>
    <property type="match status" value="1"/>
</dbReference>
<keyword evidence="5 8" id="KW-0472">Membrane</keyword>
<organism evidence="11 12">
    <name type="scientific">Fistulifera solaris</name>
    <name type="common">Oleaginous diatom</name>
    <dbReference type="NCBI Taxonomy" id="1519565"/>
    <lineage>
        <taxon>Eukaryota</taxon>
        <taxon>Sar</taxon>
        <taxon>Stramenopiles</taxon>
        <taxon>Ochrophyta</taxon>
        <taxon>Bacillariophyta</taxon>
        <taxon>Bacillariophyceae</taxon>
        <taxon>Bacillariophycidae</taxon>
        <taxon>Naviculales</taxon>
        <taxon>Naviculaceae</taxon>
        <taxon>Fistulifera</taxon>
    </lineage>
</organism>
<dbReference type="InterPro" id="IPR002073">
    <property type="entry name" value="PDEase_catalytic_dom"/>
</dbReference>
<evidence type="ECO:0000256" key="2">
    <source>
        <dbReference type="ARBA" id="ARBA00022692"/>
    </source>
</evidence>
<evidence type="ECO:0000256" key="7">
    <source>
        <dbReference type="SAM" id="MobiDB-lite"/>
    </source>
</evidence>
<accession>A0A1Z5KRC5</accession>
<dbReference type="PANTHER" id="PTHR11920:SF335">
    <property type="entry name" value="GUANYLATE CYCLASE"/>
    <property type="match status" value="1"/>
</dbReference>
<keyword evidence="6" id="KW-0456">Lyase</keyword>
<evidence type="ECO:0000259" key="9">
    <source>
        <dbReference type="PROSITE" id="PS50125"/>
    </source>
</evidence>
<dbReference type="Gene3D" id="3.30.70.1230">
    <property type="entry name" value="Nucleotide cyclase"/>
    <property type="match status" value="1"/>
</dbReference>
<dbReference type="Pfam" id="PF00211">
    <property type="entry name" value="Guanylate_cyc"/>
    <property type="match status" value="1"/>
</dbReference>
<feature type="transmembrane region" description="Helical" evidence="8">
    <location>
        <begin position="452"/>
        <end position="472"/>
    </location>
</feature>
<dbReference type="EMBL" id="BDSP01000283">
    <property type="protein sequence ID" value="GAX28873.1"/>
    <property type="molecule type" value="Genomic_DNA"/>
</dbReference>
<evidence type="ECO:0000256" key="8">
    <source>
        <dbReference type="SAM" id="Phobius"/>
    </source>
</evidence>
<evidence type="ECO:0000256" key="4">
    <source>
        <dbReference type="ARBA" id="ARBA00022989"/>
    </source>
</evidence>
<dbReference type="GO" id="GO:0005886">
    <property type="term" value="C:plasma membrane"/>
    <property type="evidence" value="ECO:0007669"/>
    <property type="project" value="TreeGrafter"/>
</dbReference>
<comment type="subcellular location">
    <subcellularLocation>
        <location evidence="1">Membrane</location>
    </subcellularLocation>
</comment>
<dbReference type="SUPFAM" id="SSF55073">
    <property type="entry name" value="Nucleotide cyclase"/>
    <property type="match status" value="1"/>
</dbReference>
<evidence type="ECO:0000256" key="3">
    <source>
        <dbReference type="ARBA" id="ARBA00022741"/>
    </source>
</evidence>
<dbReference type="GO" id="GO:0035556">
    <property type="term" value="P:intracellular signal transduction"/>
    <property type="evidence" value="ECO:0007669"/>
    <property type="project" value="InterPro"/>
</dbReference>
<comment type="caution">
    <text evidence="11">The sequence shown here is derived from an EMBL/GenBank/DDBJ whole genome shotgun (WGS) entry which is preliminary data.</text>
</comment>